<reference evidence="1" key="1">
    <citation type="submission" date="2023-07" db="EMBL/GenBank/DDBJ databases">
        <title>Black Yeasts Isolated from many extreme environments.</title>
        <authorList>
            <person name="Coleine C."/>
            <person name="Stajich J.E."/>
            <person name="Selbmann L."/>
        </authorList>
    </citation>
    <scope>NUCLEOTIDE SEQUENCE</scope>
    <source>
        <strain evidence="1">CCFEE 5714</strain>
    </source>
</reference>
<evidence type="ECO:0000313" key="2">
    <source>
        <dbReference type="Proteomes" id="UP001281147"/>
    </source>
</evidence>
<dbReference type="EMBL" id="JAUTXU010000070">
    <property type="protein sequence ID" value="KAK3712259.1"/>
    <property type="molecule type" value="Genomic_DNA"/>
</dbReference>
<name>A0ACC3NAE0_9PEZI</name>
<sequence length="206" mass="22160">MIHLARHLKSLKLQPDHVSKACCARDSSPLGQSPTGGPQRNVGQRCKRQAGHGRQGGFNRLSQEVGGPLAFDADGERATFHALPSACDSPRTPTTKVRPAAKSSSSSVCAMLVCQPLADGQETIDFPHKSNDVSTIFNASATGFYDATVEVERQECISDFAFNELFNYQAFVAPVIEGDDADAESALRGFPSSYELDLERSGGFHI</sequence>
<comment type="caution">
    <text evidence="1">The sequence shown here is derived from an EMBL/GenBank/DDBJ whole genome shotgun (WGS) entry which is preliminary data.</text>
</comment>
<dbReference type="Proteomes" id="UP001281147">
    <property type="component" value="Unassembled WGS sequence"/>
</dbReference>
<proteinExistence type="predicted"/>
<protein>
    <submittedName>
        <fullName evidence="1">Uncharacterized protein</fullName>
    </submittedName>
</protein>
<keyword evidence="2" id="KW-1185">Reference proteome</keyword>
<accession>A0ACC3NAE0</accession>
<gene>
    <name evidence="1" type="ORF">LTR37_009121</name>
</gene>
<evidence type="ECO:0000313" key="1">
    <source>
        <dbReference type="EMBL" id="KAK3712259.1"/>
    </source>
</evidence>
<organism evidence="1 2">
    <name type="scientific">Vermiconidia calcicola</name>
    <dbReference type="NCBI Taxonomy" id="1690605"/>
    <lineage>
        <taxon>Eukaryota</taxon>
        <taxon>Fungi</taxon>
        <taxon>Dikarya</taxon>
        <taxon>Ascomycota</taxon>
        <taxon>Pezizomycotina</taxon>
        <taxon>Dothideomycetes</taxon>
        <taxon>Dothideomycetidae</taxon>
        <taxon>Mycosphaerellales</taxon>
        <taxon>Extremaceae</taxon>
        <taxon>Vermiconidia</taxon>
    </lineage>
</organism>